<organism evidence="1 2">
    <name type="scientific">Pseudomonas fluorescens HK44</name>
    <dbReference type="NCBI Taxonomy" id="1042209"/>
    <lineage>
        <taxon>Bacteria</taxon>
        <taxon>Pseudomonadati</taxon>
        <taxon>Pseudomonadota</taxon>
        <taxon>Gammaproteobacteria</taxon>
        <taxon>Pseudomonadales</taxon>
        <taxon>Pseudomonadaceae</taxon>
        <taxon>Pseudomonas</taxon>
    </lineage>
</organism>
<gene>
    <name evidence="1" type="ORF">HK44_022385</name>
</gene>
<name>A0A010TH14_PSEFL</name>
<protein>
    <submittedName>
        <fullName evidence="1">Uncharacterized protein</fullName>
    </submittedName>
</protein>
<evidence type="ECO:0000313" key="1">
    <source>
        <dbReference type="EMBL" id="EXF96337.1"/>
    </source>
</evidence>
<dbReference type="AlphaFoldDB" id="A0A010TH14"/>
<evidence type="ECO:0000313" key="2">
    <source>
        <dbReference type="Proteomes" id="UP000022611"/>
    </source>
</evidence>
<dbReference type="EMBL" id="AFOY02000004">
    <property type="protein sequence ID" value="EXF96337.1"/>
    <property type="molecule type" value="Genomic_DNA"/>
</dbReference>
<dbReference type="Proteomes" id="UP000022611">
    <property type="component" value="Unassembled WGS sequence"/>
</dbReference>
<comment type="caution">
    <text evidence="1">The sequence shown here is derived from an EMBL/GenBank/DDBJ whole genome shotgun (WGS) entry which is preliminary data.</text>
</comment>
<proteinExistence type="predicted"/>
<dbReference type="HOGENOM" id="CLU_2938176_0_0_6"/>
<sequence length="60" mass="6618">MLNAYFLRRKIAYDLERISRQSVLPLLGMLGIFPARPVGSNVVESNLFESGCFGPGCILS</sequence>
<accession>A0A010TH14</accession>
<reference evidence="1 2" key="1">
    <citation type="journal article" date="2011" name="J. Bacteriol.">
        <title>Draft genome sequence of the polycyclic aromatic hydrocarbon-degrading, genetically engineered bioluminescent bioreporter Pseudomonas fluorescens HK44.</title>
        <authorList>
            <person name="Chauhan A."/>
            <person name="Layton A.C."/>
            <person name="Williams D.E."/>
            <person name="Smartt A.E."/>
            <person name="Ripp S."/>
            <person name="Karpinets T.V."/>
            <person name="Brown S.D."/>
            <person name="Sayler G.S."/>
        </authorList>
    </citation>
    <scope>NUCLEOTIDE SEQUENCE [LARGE SCALE GENOMIC DNA]</scope>
    <source>
        <strain evidence="1 2">HK44</strain>
    </source>
</reference>